<feature type="compositionally biased region" description="Basic and acidic residues" evidence="6">
    <location>
        <begin position="836"/>
        <end position="847"/>
    </location>
</feature>
<feature type="region of interest" description="Disordered" evidence="6">
    <location>
        <begin position="1762"/>
        <end position="1839"/>
    </location>
</feature>
<feature type="compositionally biased region" description="Polar residues" evidence="6">
    <location>
        <begin position="1522"/>
        <end position="1534"/>
    </location>
</feature>
<feature type="compositionally biased region" description="Polar residues" evidence="6">
    <location>
        <begin position="1383"/>
        <end position="1401"/>
    </location>
</feature>
<dbReference type="OMA" id="MSHSSCE"/>
<dbReference type="Ensembl" id="ENSHBUT00000021018.1">
    <property type="protein sequence ID" value="ENSHBUP00000013339.1"/>
    <property type="gene ID" value="ENSHBUG00000015109.1"/>
</dbReference>
<feature type="domain" description="Doublecortin" evidence="7">
    <location>
        <begin position="41"/>
        <end position="123"/>
    </location>
</feature>
<feature type="compositionally biased region" description="Basic and acidic residues" evidence="6">
    <location>
        <begin position="1076"/>
        <end position="1085"/>
    </location>
</feature>
<feature type="region of interest" description="Disordered" evidence="6">
    <location>
        <begin position="1941"/>
        <end position="2087"/>
    </location>
</feature>
<feature type="compositionally biased region" description="Basic residues" evidence="6">
    <location>
        <begin position="2196"/>
        <end position="2205"/>
    </location>
</feature>
<feature type="compositionally biased region" description="Acidic residues" evidence="6">
    <location>
        <begin position="2398"/>
        <end position="2439"/>
    </location>
</feature>
<feature type="compositionally biased region" description="Basic and acidic residues" evidence="6">
    <location>
        <begin position="1146"/>
        <end position="1155"/>
    </location>
</feature>
<feature type="compositionally biased region" description="Basic and acidic residues" evidence="6">
    <location>
        <begin position="2560"/>
        <end position="2576"/>
    </location>
</feature>
<evidence type="ECO:0000256" key="2">
    <source>
        <dbReference type="ARBA" id="ARBA00004496"/>
    </source>
</evidence>
<feature type="compositionally biased region" description="Basic and acidic residues" evidence="6">
    <location>
        <begin position="1354"/>
        <end position="1377"/>
    </location>
</feature>
<feature type="compositionally biased region" description="Basic residues" evidence="6">
    <location>
        <begin position="2664"/>
        <end position="2680"/>
    </location>
</feature>
<dbReference type="RefSeq" id="XP_005933998.1">
    <property type="nucleotide sequence ID" value="XM_005933936.2"/>
</dbReference>
<feature type="domain" description="Doublecortin" evidence="7">
    <location>
        <begin position="160"/>
        <end position="239"/>
    </location>
</feature>
<feature type="compositionally biased region" description="Acidic residues" evidence="6">
    <location>
        <begin position="590"/>
        <end position="599"/>
    </location>
</feature>
<feature type="compositionally biased region" description="Basic and acidic residues" evidence="6">
    <location>
        <begin position="298"/>
        <end position="310"/>
    </location>
</feature>
<feature type="compositionally biased region" description="Basic and acidic residues" evidence="6">
    <location>
        <begin position="1179"/>
        <end position="1188"/>
    </location>
</feature>
<dbReference type="PANTHER" id="PTHR23005">
    <property type="entry name" value="RETINITIS PIGMENTOSA 1 PROTEIN"/>
    <property type="match status" value="1"/>
</dbReference>
<feature type="compositionally biased region" description="Low complexity" evidence="6">
    <location>
        <begin position="2273"/>
        <end position="2283"/>
    </location>
</feature>
<dbReference type="OrthoDB" id="9895813at2759"/>
<feature type="compositionally biased region" description="Polar residues" evidence="6">
    <location>
        <begin position="933"/>
        <end position="942"/>
    </location>
</feature>
<dbReference type="SUPFAM" id="SSF89837">
    <property type="entry name" value="Doublecortin (DC)"/>
    <property type="match status" value="2"/>
</dbReference>
<feature type="compositionally biased region" description="Polar residues" evidence="6">
    <location>
        <begin position="748"/>
        <end position="758"/>
    </location>
</feature>
<dbReference type="GO" id="GO:0035082">
    <property type="term" value="P:axoneme assembly"/>
    <property type="evidence" value="ECO:0007669"/>
    <property type="project" value="TreeGrafter"/>
</dbReference>
<feature type="compositionally biased region" description="Polar residues" evidence="6">
    <location>
        <begin position="1237"/>
        <end position="1256"/>
    </location>
</feature>
<feature type="compositionally biased region" description="Low complexity" evidence="6">
    <location>
        <begin position="1959"/>
        <end position="1973"/>
    </location>
</feature>
<sequence length="2680" mass="290060">MHSVQTGLWNPRPPFKHVFPIPAPPPSNSRPAHVSSTTPAKRITFYKSGDSQFGGVRMAIHKRSFKCFDALLDDLSQKVPLPFGVRTVTTPRGTHTIKHLEQLQDGGCYLCSDRRQAKPVNMELVNKHSGIWYHHNRRPQRPETSSATPPGHLHMPYRQRRILLVKNSEPGMRRSVVLSRRTARSLRAFLDEVSEVMQFHVRKIYTVEGRRIDSVQSLMTCPGVLVCVGREAFSPLLINFIRKTSEEKLPGLGPRTPGNGARSPATQGIRSPPHGAQSRASEYSEGHESKKNVNFGLETKKSIIHPRSDSSNRSARFSFSSEKSYGNGVTACPQGKPAIMNDDIEKRVLVNKDGSLSVEMRVRFHLQNDETLQWSTQIKKSPSLSNECCPLSQAQPHYLQQGQSESCSDPDSTSFDQYGVDYSSQPLQCELEGNRCPCCHQRHEQHYDLWENPAHSHKSAPVPPPHAPSHTHSMMRHTHSSSSSSSCNSRRVVRCRARLSSCGGGSGSEQSKLVQEEMCVTEQVEHRLEVEQDGDTHIEVHKVSRCCSRSEVVVADSNLQPLRRKSAEDEEDRPPSAVSSSSHVLQSLKEDEDDEDDDLPPSISRCYHSNEPSPTPETQLHEKPINDISANSFHSTKHKEQEELGSRAVSAASSCLCGGAAACSAGPDEVDQVPCNTSKISVTRMSESEEGGACDDDEGIKRAVSDLSNHTGLSASSQKSATSSVCPNCGGCKRKVDSVSGGRELQRTNRSNQASPLPNSDDAASDVSTQSNKTNLTNNGRLSATPNILEGKVSSAMSRTSSPQATQKEKERAPSATSATSHRSNRSHNSGCKGSTDIRAKKEDKRSFSVVSNQSAKSSKSEHTSEAPDISSRETAVSENTVERAVSSLSAKSCVSAQTDASVKSRNSTCQSGAKGTSQSDNPAVEEHDPNNRAPSSLSVKSNVFAKAEKAERPDSARSKNSNISVKSSISQRSTCSNCVKATGVEATIKVTGKGTETEVEERPTSAMSSKSNLSAKSIKSHKSTKASEPGGEGEERAPSQMSGTSVKSNKSAKSTKSFRSKCDGNEMVTCSSSKTADEAEEKRNNLKLVNNERTPSAESSKSHESDSNQNTESDSEIVHKTEKAEKRTASILSHKSASSAKSHSTKIEGDDMVDRAPSAKSSKSQKSNHTTASPVPSEAKENQERVESVMSAKSKSSVRSNISHKSNSSANVVTIKTPTVDDEENVTNERAPTAASGRSNVSSTVSQKSNCNGKTDISIIETADGDKKVTNESAPKIKSNVQTLSPKRTRSPRMRSPDASAASTKSCKSPVQQLLNGSDAGDTRGPSVLSVHSAGSAKSGKSRCCCGATSEFDEAKTEKENKDKEVKLKVKSENVSERAGSAVSSGGTDHPLSQNSTESVSLGLPEETSASDSGKCSVCVHRSAESNDEGQAKTSTPSLPKSPEVSTMKEDVEITGSTVSQKSNSTGRKRGSAVDIPTIETPSGEENGLQKTEKAASTISVRSSRSNKSSCNCKSKEKDANASSTKLGNGSETENVKSAPVTNGSNSRNSSAMSLAGAKVQIKSSANTTAKTVPGNSENNGMENQKNPRAASEAKQEEDTAYSKVISSQSPCCLRAESADLASDQSKEKDQVECKSRFSTGSDCGSVKMASSLKKGTPIKSSSPCPLHSKVETCSESTLSQSLSAADLLKETMAAARPCSRQSKASKSSDKSKSKKSGMCQRRSNQMDKREELTPACLPNTSPSEVVSDWLRSIPANSSMLALGDEFNEEELTPKEMEEMPGGELAQESPEGEKLELEKKGDPEEDEEKEDEAKCEIAQEEKGSDPTSGDAEGTSGHPNALLLQSEALPRSWQSSAAVMKVLLSSSLGRCRSMPEVSPVYGRRLSTSARGLLDCLAQLQLIQPSLGPGCDVQKGRSQQYEDIMAILHSLWLTEPGNIQAKETKENKNSSPEQVTPPRSSSGVDMSSGSAGSGKENGNQGGDETPPKERESLQAHEVAENIVEEEEEGNEMAGDTDIETEHKETFTDQAKADTAEEPAQSEEAPQKSESSKPSESSDKTSAKDSSKSPTDNEHETLEDSSTGTPPTVLRASLAKRPSQDPDPVWVLHLLKKLEKQFMVHYINAMAEFKVRWDLDDSHILDTMICELRDEVSRRIQGSIEREMRKIQGRAGRGGRSPRPPQGTHLSRESTTTEKRRQMLKIMKKQSVKTSESLSDGEMTGEFSDQRSDDEYCPCEACVRKKMAARPFKINPLAAEAPVMKDFDLLKILQLKKSPAPATVPQPAAVEDESQVAVDDDGRNLDVVQEEEEDEETKEDIRAVVVLEETIAEEDEEAEKENDDGKAREEEETEDEQEENEESGASKEEEEEEGTSGEEEREDETSETGEEDEERQCKCTRNEEESDQEEEGEEQTGEDEEEMGEDETEGNEGDTGTGEEEETSDQDTVKEASVGKGETPENEESDERVDDKEKPTESKRVEEGEDSAAETTENEKSMLSKEVAERDNASAEGEDDEEDGTGEGESSEEQEGEASEKERTSPQGQDAIPAACMTEGEEADAEDSDIDSKRSSDTTADKSGSEEKEESGEDKDEEEDAVKEFKPEEEEEDKANGSKGEDGALLHQFTRTSVESQPGSLEDIDAESPQNPVDSTEVSKTADSISTGGSNGQRRSRSPAKVKQLKPKEG</sequence>
<dbReference type="GeneID" id="102310474"/>
<evidence type="ECO:0000256" key="3">
    <source>
        <dbReference type="ARBA" id="ARBA00022490"/>
    </source>
</evidence>
<feature type="compositionally biased region" description="Polar residues" evidence="6">
    <location>
        <begin position="766"/>
        <end position="786"/>
    </location>
</feature>
<feature type="compositionally biased region" description="Low complexity" evidence="6">
    <location>
        <begin position="714"/>
        <end position="724"/>
    </location>
</feature>
<feature type="compositionally biased region" description="Basic and acidic residues" evidence="6">
    <location>
        <begin position="947"/>
        <end position="958"/>
    </location>
</feature>
<dbReference type="GO" id="GO:0005930">
    <property type="term" value="C:axoneme"/>
    <property type="evidence" value="ECO:0007669"/>
    <property type="project" value="TreeGrafter"/>
</dbReference>
<evidence type="ECO:0000256" key="6">
    <source>
        <dbReference type="SAM" id="MobiDB-lite"/>
    </source>
</evidence>
<feature type="compositionally biased region" description="Polar residues" evidence="6">
    <location>
        <begin position="1456"/>
        <end position="1467"/>
    </location>
</feature>
<feature type="compositionally biased region" description="Polar residues" evidence="6">
    <location>
        <begin position="1006"/>
        <end position="1018"/>
    </location>
</feature>
<dbReference type="Ensembl" id="ENSHBUT00000021053.1">
    <property type="protein sequence ID" value="ENSHBUP00000013344.1"/>
    <property type="gene ID" value="ENSHBUG00000015109.1"/>
</dbReference>
<feature type="region of interest" description="Disordered" evidence="6">
    <location>
        <begin position="2162"/>
        <end position="2227"/>
    </location>
</feature>
<dbReference type="InterPro" id="IPR003533">
    <property type="entry name" value="Doublecortin_dom"/>
</dbReference>
<dbReference type="Proteomes" id="UP000264840">
    <property type="component" value="Unplaced"/>
</dbReference>
<dbReference type="SMART" id="SM00537">
    <property type="entry name" value="DCX"/>
    <property type="match status" value="2"/>
</dbReference>
<organism evidence="8 9">
    <name type="scientific">Haplochromis burtoni</name>
    <name type="common">Burton's mouthbrooder</name>
    <name type="synonym">Chromis burtoni</name>
    <dbReference type="NCBI Taxonomy" id="8153"/>
    <lineage>
        <taxon>Eukaryota</taxon>
        <taxon>Metazoa</taxon>
        <taxon>Chordata</taxon>
        <taxon>Craniata</taxon>
        <taxon>Vertebrata</taxon>
        <taxon>Euteleostomi</taxon>
        <taxon>Actinopterygii</taxon>
        <taxon>Neopterygii</taxon>
        <taxon>Teleostei</taxon>
        <taxon>Neoteleostei</taxon>
        <taxon>Acanthomorphata</taxon>
        <taxon>Ovalentaria</taxon>
        <taxon>Cichlomorphae</taxon>
        <taxon>Cichliformes</taxon>
        <taxon>Cichlidae</taxon>
        <taxon>African cichlids</taxon>
        <taxon>Pseudocrenilabrinae</taxon>
        <taxon>Haplochromini</taxon>
        <taxon>Haplochromis</taxon>
    </lineage>
</organism>
<feature type="compositionally biased region" description="Basic and acidic residues" evidence="6">
    <location>
        <begin position="282"/>
        <end position="291"/>
    </location>
</feature>
<feature type="compositionally biased region" description="Polar residues" evidence="6">
    <location>
        <begin position="815"/>
        <end position="833"/>
    </location>
</feature>
<dbReference type="Pfam" id="PF03607">
    <property type="entry name" value="DCX"/>
    <property type="match status" value="2"/>
</dbReference>
<feature type="compositionally biased region" description="Polar residues" evidence="6">
    <location>
        <begin position="1541"/>
        <end position="1554"/>
    </location>
</feature>
<feature type="compositionally biased region" description="Polar residues" evidence="6">
    <location>
        <begin position="887"/>
        <end position="922"/>
    </location>
</feature>
<feature type="compositionally biased region" description="Basic and acidic residues" evidence="6">
    <location>
        <begin position="1117"/>
        <end position="1129"/>
    </location>
</feature>
<feature type="compositionally biased region" description="Low complexity" evidence="6">
    <location>
        <begin position="1503"/>
        <end position="1514"/>
    </location>
</feature>
<feature type="region of interest" description="Disordered" evidence="6">
    <location>
        <begin position="454"/>
        <end position="486"/>
    </location>
</feature>
<keyword evidence="4" id="KW-0677">Repeat</keyword>
<feature type="region of interest" description="Disordered" evidence="6">
    <location>
        <begin position="560"/>
        <end position="623"/>
    </location>
</feature>
<dbReference type="RefSeq" id="XP_005933997.1">
    <property type="nucleotide sequence ID" value="XM_005933935.3"/>
</dbReference>
<dbReference type="CTD" id="101882236"/>
<dbReference type="GO" id="GO:0042461">
    <property type="term" value="P:photoreceptor cell development"/>
    <property type="evidence" value="ECO:0007669"/>
    <property type="project" value="TreeGrafter"/>
</dbReference>
<feature type="compositionally biased region" description="Acidic residues" evidence="6">
    <location>
        <begin position="2344"/>
        <end position="2388"/>
    </location>
</feature>
<feature type="compositionally biased region" description="Polar residues" evidence="6">
    <location>
        <begin position="795"/>
        <end position="806"/>
    </location>
</feature>
<keyword evidence="3" id="KW-0963">Cytoplasm</keyword>
<feature type="compositionally biased region" description="Basic and acidic residues" evidence="6">
    <location>
        <begin position="1626"/>
        <end position="1637"/>
    </location>
</feature>
<feature type="compositionally biased region" description="Acidic residues" evidence="6">
    <location>
        <begin position="2577"/>
        <end position="2603"/>
    </location>
</feature>
<feature type="compositionally biased region" description="Polar residues" evidence="6">
    <location>
        <begin position="2638"/>
        <end position="2658"/>
    </location>
</feature>
<feature type="compositionally biased region" description="Acidic residues" evidence="6">
    <location>
        <begin position="2302"/>
        <end position="2312"/>
    </location>
</feature>
<dbReference type="PROSITE" id="PS50309">
    <property type="entry name" value="DC"/>
    <property type="match status" value="2"/>
</dbReference>
<evidence type="ECO:0000256" key="1">
    <source>
        <dbReference type="ARBA" id="ARBA00004316"/>
    </source>
</evidence>
<feature type="compositionally biased region" description="Basic and acidic residues" evidence="6">
    <location>
        <begin position="2463"/>
        <end position="2476"/>
    </location>
</feature>
<accession>A0A3Q2VPK5</accession>
<name>A0A3Q2VPK5_HAPBU</name>
<feature type="compositionally biased region" description="Basic and acidic residues" evidence="6">
    <location>
        <begin position="2184"/>
        <end position="2195"/>
    </location>
</feature>
<reference evidence="8" key="1">
    <citation type="submission" date="2025-05" db="UniProtKB">
        <authorList>
            <consortium name="Ensembl"/>
        </authorList>
    </citation>
    <scope>IDENTIFICATION</scope>
</reference>
<proteinExistence type="predicted"/>
<comment type="subcellular location">
    <subcellularLocation>
        <location evidence="1">Cell projection</location>
    </subcellularLocation>
    <subcellularLocation>
        <location evidence="2">Cytoplasm</location>
    </subcellularLocation>
</comment>
<evidence type="ECO:0000313" key="9">
    <source>
        <dbReference type="Proteomes" id="UP000264840"/>
    </source>
</evidence>
<feature type="compositionally biased region" description="Low complexity" evidence="6">
    <location>
        <begin position="576"/>
        <end position="587"/>
    </location>
</feature>
<feature type="compositionally biased region" description="Polar residues" evidence="6">
    <location>
        <begin position="1563"/>
        <end position="1588"/>
    </location>
</feature>
<feature type="compositionally biased region" description="Acidic residues" evidence="6">
    <location>
        <begin position="2324"/>
        <end position="2336"/>
    </location>
</feature>
<feature type="compositionally biased region" description="Basic and acidic residues" evidence="6">
    <location>
        <begin position="2018"/>
        <end position="2033"/>
    </location>
</feature>
<feature type="compositionally biased region" description="Basic and acidic residues" evidence="6">
    <location>
        <begin position="1812"/>
        <end position="1825"/>
    </location>
</feature>
<feature type="compositionally biased region" description="Low complexity" evidence="6">
    <location>
        <begin position="1159"/>
        <end position="1168"/>
    </location>
</feature>
<protein>
    <submittedName>
        <fullName evidence="8">Oxygen-regulated protein 1-like</fullName>
    </submittedName>
</protein>
<feature type="region of interest" description="Disordered" evidence="6">
    <location>
        <begin position="135"/>
        <end position="154"/>
    </location>
</feature>
<dbReference type="FunFam" id="3.10.20.230:FF:000006">
    <property type="entry name" value="Oxygen-regulated protein 1"/>
    <property type="match status" value="1"/>
</dbReference>
<dbReference type="STRING" id="8153.ENSHBUP00000013339"/>
<dbReference type="Gene3D" id="3.10.20.230">
    <property type="entry name" value="Doublecortin domain"/>
    <property type="match status" value="2"/>
</dbReference>
<feature type="compositionally biased region" description="Acidic residues" evidence="6">
    <location>
        <begin position="2001"/>
        <end position="2017"/>
    </location>
</feature>
<feature type="region of interest" description="Disordered" evidence="6">
    <location>
        <begin position="1619"/>
        <end position="1668"/>
    </location>
</feature>
<feature type="compositionally biased region" description="Polar residues" evidence="6">
    <location>
        <begin position="1948"/>
        <end position="1958"/>
    </location>
</feature>
<dbReference type="PANTHER" id="PTHR23005:SF3">
    <property type="entry name" value="RETINITIS PIGMENTOSA 1-LIKE 1 PROTEIN"/>
    <property type="match status" value="1"/>
</dbReference>
<keyword evidence="9" id="KW-1185">Reference proteome</keyword>
<feature type="compositionally biased region" description="Low complexity" evidence="6">
    <location>
        <begin position="1134"/>
        <end position="1143"/>
    </location>
</feature>
<feature type="region of interest" description="Disordered" evidence="6">
    <location>
        <begin position="1695"/>
        <end position="1746"/>
    </location>
</feature>
<evidence type="ECO:0000259" key="7">
    <source>
        <dbReference type="PROSITE" id="PS50309"/>
    </source>
</evidence>
<dbReference type="InterPro" id="IPR036572">
    <property type="entry name" value="Doublecortin_dom_sf"/>
</dbReference>
<feature type="compositionally biased region" description="Polar residues" evidence="6">
    <location>
        <begin position="1040"/>
        <end position="1058"/>
    </location>
</feature>
<feature type="compositionally biased region" description="Acidic residues" evidence="6">
    <location>
        <begin position="2506"/>
        <end position="2527"/>
    </location>
</feature>
<feature type="compositionally biased region" description="Basic and acidic residues" evidence="6">
    <location>
        <begin position="1792"/>
        <end position="1803"/>
    </location>
</feature>
<feature type="compositionally biased region" description="Polar residues" evidence="6">
    <location>
        <begin position="849"/>
        <end position="858"/>
    </location>
</feature>
<feature type="compositionally biased region" description="Polar residues" evidence="6">
    <location>
        <begin position="1192"/>
        <end position="1218"/>
    </location>
</feature>
<feature type="region of interest" description="Disordered" evidence="6">
    <location>
        <begin position="2273"/>
        <end position="2680"/>
    </location>
</feature>
<feature type="region of interest" description="Disordered" evidence="6">
    <location>
        <begin position="709"/>
        <end position="976"/>
    </location>
</feature>
<feature type="compositionally biased region" description="Basic and acidic residues" evidence="6">
    <location>
        <begin position="2043"/>
        <end position="2076"/>
    </location>
</feature>
<feature type="compositionally biased region" description="Polar residues" evidence="6">
    <location>
        <begin position="1302"/>
        <end position="1317"/>
    </location>
</feature>
<keyword evidence="5" id="KW-0966">Cell projection</keyword>
<feature type="compositionally biased region" description="Basic and acidic residues" evidence="6">
    <location>
        <begin position="2487"/>
        <end position="2503"/>
    </location>
</feature>
<feature type="compositionally biased region" description="Polar residues" evidence="6">
    <location>
        <begin position="2619"/>
        <end position="2629"/>
    </location>
</feature>
<dbReference type="GO" id="GO:0060041">
    <property type="term" value="P:retina development in camera-type eye"/>
    <property type="evidence" value="ECO:0007669"/>
    <property type="project" value="TreeGrafter"/>
</dbReference>
<feature type="compositionally biased region" description="Basic and acidic residues" evidence="6">
    <location>
        <begin position="1984"/>
        <end position="1998"/>
    </location>
</feature>
<feature type="compositionally biased region" description="Basic and acidic residues" evidence="6">
    <location>
        <begin position="2604"/>
        <end position="2614"/>
    </location>
</feature>
<feature type="compositionally biased region" description="Low complexity" evidence="6">
    <location>
        <begin position="959"/>
        <end position="974"/>
    </location>
</feature>
<feature type="compositionally biased region" description="Acidic residues" evidence="6">
    <location>
        <begin position="2549"/>
        <end position="2559"/>
    </location>
</feature>
<dbReference type="GeneTree" id="ENSGT00940000154242"/>
<evidence type="ECO:0000256" key="4">
    <source>
        <dbReference type="ARBA" id="ARBA00022737"/>
    </source>
</evidence>
<evidence type="ECO:0000256" key="5">
    <source>
        <dbReference type="ARBA" id="ARBA00023273"/>
    </source>
</evidence>
<feature type="region of interest" description="Disordered" evidence="6">
    <location>
        <begin position="989"/>
        <end position="1604"/>
    </location>
</feature>
<dbReference type="GO" id="GO:0035556">
    <property type="term" value="P:intracellular signal transduction"/>
    <property type="evidence" value="ECO:0007669"/>
    <property type="project" value="InterPro"/>
</dbReference>
<feature type="region of interest" description="Disordered" evidence="6">
    <location>
        <begin position="247"/>
        <end position="316"/>
    </location>
</feature>
<evidence type="ECO:0000313" key="8">
    <source>
        <dbReference type="Ensembl" id="ENSHBUP00000013344.1"/>
    </source>
</evidence>